<dbReference type="Proteomes" id="UP001465976">
    <property type="component" value="Unassembled WGS sequence"/>
</dbReference>
<dbReference type="EMBL" id="JBAHYK010003542">
    <property type="protein sequence ID" value="KAL0563418.1"/>
    <property type="molecule type" value="Genomic_DNA"/>
</dbReference>
<evidence type="ECO:0000313" key="5">
    <source>
        <dbReference type="Proteomes" id="UP001465976"/>
    </source>
</evidence>
<evidence type="ECO:0000313" key="4">
    <source>
        <dbReference type="EMBL" id="KAL0563418.1"/>
    </source>
</evidence>
<feature type="region of interest" description="Disordered" evidence="2">
    <location>
        <begin position="60"/>
        <end position="100"/>
    </location>
</feature>
<reference evidence="4 5" key="1">
    <citation type="submission" date="2024-02" db="EMBL/GenBank/DDBJ databases">
        <title>A draft genome for the cacao thread blight pathogen Marasmius crinis-equi.</title>
        <authorList>
            <person name="Cohen S.P."/>
            <person name="Baruah I.K."/>
            <person name="Amoako-Attah I."/>
            <person name="Bukari Y."/>
            <person name="Meinhardt L.W."/>
            <person name="Bailey B.A."/>
        </authorList>
    </citation>
    <scope>NUCLEOTIDE SEQUENCE [LARGE SCALE GENOMIC DNA]</scope>
    <source>
        <strain evidence="4 5">GH-76</strain>
    </source>
</reference>
<accession>A0ABR3EKN7</accession>
<comment type="caution">
    <text evidence="4">The sequence shown here is derived from an EMBL/GenBank/DDBJ whole genome shotgun (WGS) entry which is preliminary data.</text>
</comment>
<evidence type="ECO:0000256" key="1">
    <source>
        <dbReference type="ARBA" id="ARBA00023242"/>
    </source>
</evidence>
<feature type="compositionally biased region" description="Acidic residues" evidence="2">
    <location>
        <begin position="604"/>
        <end position="613"/>
    </location>
</feature>
<feature type="compositionally biased region" description="Low complexity" evidence="2">
    <location>
        <begin position="66"/>
        <end position="81"/>
    </location>
</feature>
<keyword evidence="5" id="KW-1185">Reference proteome</keyword>
<dbReference type="SMART" id="SM00906">
    <property type="entry name" value="Fungal_trans"/>
    <property type="match status" value="1"/>
</dbReference>
<keyword evidence="1" id="KW-0539">Nucleus</keyword>
<feature type="domain" description="Xylanolytic transcriptional activator regulatory" evidence="3">
    <location>
        <begin position="297"/>
        <end position="369"/>
    </location>
</feature>
<feature type="compositionally biased region" description="Polar residues" evidence="2">
    <location>
        <begin position="633"/>
        <end position="644"/>
    </location>
</feature>
<evidence type="ECO:0000259" key="3">
    <source>
        <dbReference type="SMART" id="SM00906"/>
    </source>
</evidence>
<dbReference type="PANTHER" id="PTHR46910:SF38">
    <property type="entry name" value="ZN(2)-C6 FUNGAL-TYPE DOMAIN-CONTAINING PROTEIN"/>
    <property type="match status" value="1"/>
</dbReference>
<dbReference type="CDD" id="cd12148">
    <property type="entry name" value="fungal_TF_MHR"/>
    <property type="match status" value="1"/>
</dbReference>
<gene>
    <name evidence="4" type="primary">GIN1_27</name>
    <name evidence="4" type="ORF">V5O48_018649</name>
</gene>
<sequence length="805" mass="89980">MKSNQTFAFNRVPRGQATVQAIVRAILSTTKTYEIPDDPEDVRQVLIDLAQRIVSLEEQLQDAKRAPSTSATSPESMSSASSPPPPPPRPSSAQHSMALGEPDAPVKELAVSFVKQLRLGHSQPRYKGSEPGGIDLLLGALEEKRELVKGDRSIARREEYWKVYPWQIRQEDPDPKYTFPEDDLMWHLFDMYFTEINIFYPVLHRGIFEKGVKAGLHHRDRYFAAVVLAVCATGSRLSNDPRVLEEGSSSRLSAGWKWFMQIRLVRGGFMMPPSLYELQLYCIAIFFVQDTSTPETCWILLGLGVRFAQDLGVHRKPATDKPTVESQLWNRAFWVLIACDVVMSAFLGRPRATQTDDFDLPLPIECDDEYWETEDPEQAFKQPAGKPCTMSHWVLFLKLMDIIGFAQRTIYAVRKTDMSTRMGMTGPEWNEKIVAELDSALNAWVDLIPNHLKWHPNKTDKPFAVQSTVLHVTYYWVQILVHKPFLEPTDERTVLSFPSLSICANAARSVVHLLEGQPGTRAILFPTVLIVLFLNAWRGKRLKTTPDTSRELGDVYKCLEILRGHEPVSQVAGRFFDILKELLQLFNLPTDQTSPLKRTRPQEDDGGGDDLSMEADGSSPYNAPPRPMAGSKRVSQMQSQSETSQHPHPHQHQHQHQQEFSLPISSAELGSLPLHESFTFTFNNPSASTSASAHPHPADVDLFAQFAGPPTFDASVMNPGSSSTPSWQDSSYTSRFMAESLSTAFGNIGPDVSFASFGAEAQTQAGGTSYPVAHPAHGLGSWTDWDTYMAGIDEALLSQNFASFT</sequence>
<feature type="region of interest" description="Disordered" evidence="2">
    <location>
        <begin position="591"/>
        <end position="659"/>
    </location>
</feature>
<dbReference type="InterPro" id="IPR007219">
    <property type="entry name" value="XnlR_reg_dom"/>
</dbReference>
<proteinExistence type="predicted"/>
<dbReference type="PANTHER" id="PTHR46910">
    <property type="entry name" value="TRANSCRIPTION FACTOR PDR1"/>
    <property type="match status" value="1"/>
</dbReference>
<organism evidence="4 5">
    <name type="scientific">Marasmius crinis-equi</name>
    <dbReference type="NCBI Taxonomy" id="585013"/>
    <lineage>
        <taxon>Eukaryota</taxon>
        <taxon>Fungi</taxon>
        <taxon>Dikarya</taxon>
        <taxon>Basidiomycota</taxon>
        <taxon>Agaricomycotina</taxon>
        <taxon>Agaricomycetes</taxon>
        <taxon>Agaricomycetidae</taxon>
        <taxon>Agaricales</taxon>
        <taxon>Marasmiineae</taxon>
        <taxon>Marasmiaceae</taxon>
        <taxon>Marasmius</taxon>
    </lineage>
</organism>
<evidence type="ECO:0000256" key="2">
    <source>
        <dbReference type="SAM" id="MobiDB-lite"/>
    </source>
</evidence>
<protein>
    <submittedName>
        <fullName evidence="4">Gypsy retrotransposon integrase-like protein 1</fullName>
    </submittedName>
</protein>
<dbReference type="InterPro" id="IPR050987">
    <property type="entry name" value="AtrR-like"/>
</dbReference>
<dbReference type="Pfam" id="PF04082">
    <property type="entry name" value="Fungal_trans"/>
    <property type="match status" value="1"/>
</dbReference>
<name>A0ABR3EKN7_9AGAR</name>